<proteinExistence type="predicted"/>
<evidence type="ECO:0000313" key="3">
    <source>
        <dbReference type="Proteomes" id="UP000323632"/>
    </source>
</evidence>
<protein>
    <submittedName>
        <fullName evidence="2">Uncharacterized protein</fullName>
    </submittedName>
</protein>
<keyword evidence="3" id="KW-1185">Reference proteome</keyword>
<dbReference type="RefSeq" id="WP_150033021.1">
    <property type="nucleotide sequence ID" value="NZ_VWSH01000003.1"/>
</dbReference>
<dbReference type="EMBL" id="VWSH01000003">
    <property type="protein sequence ID" value="KAA5533273.1"/>
    <property type="molecule type" value="Genomic_DNA"/>
</dbReference>
<comment type="caution">
    <text evidence="2">The sequence shown here is derived from an EMBL/GenBank/DDBJ whole genome shotgun (WGS) entry which is preliminary data.</text>
</comment>
<evidence type="ECO:0000313" key="2">
    <source>
        <dbReference type="EMBL" id="KAA5533273.1"/>
    </source>
</evidence>
<organism evidence="2 3">
    <name type="scientific">Taibaiella lutea</name>
    <dbReference type="NCBI Taxonomy" id="2608001"/>
    <lineage>
        <taxon>Bacteria</taxon>
        <taxon>Pseudomonadati</taxon>
        <taxon>Bacteroidota</taxon>
        <taxon>Chitinophagia</taxon>
        <taxon>Chitinophagales</taxon>
        <taxon>Chitinophagaceae</taxon>
        <taxon>Taibaiella</taxon>
    </lineage>
</organism>
<feature type="chain" id="PRO_5024366958" evidence="1">
    <location>
        <begin position="25"/>
        <end position="141"/>
    </location>
</feature>
<feature type="signal peptide" evidence="1">
    <location>
        <begin position="1"/>
        <end position="24"/>
    </location>
</feature>
<dbReference type="AlphaFoldDB" id="A0A5M6CE66"/>
<dbReference type="Proteomes" id="UP000323632">
    <property type="component" value="Unassembled WGS sequence"/>
</dbReference>
<evidence type="ECO:0000256" key="1">
    <source>
        <dbReference type="SAM" id="SignalP"/>
    </source>
</evidence>
<keyword evidence="1" id="KW-0732">Signal</keyword>
<sequence>MKKMKLLSLLTAVLIALGYISSNALPPEPSGGKNTITRNACLPGYIGCSGATVILKLTGSGSGINSYEATTESYKYYAAYTKITVTVAGYTSTLPYYLPTAVGESTIINLGGDGEGVGPYTVGIYKNADKQFTLSVGYNAY</sequence>
<accession>A0A5M6CE66</accession>
<name>A0A5M6CE66_9BACT</name>
<gene>
    <name evidence="2" type="ORF">F0919_12050</name>
</gene>
<reference evidence="2 3" key="1">
    <citation type="submission" date="2019-09" db="EMBL/GenBank/DDBJ databases">
        <title>Genome sequence and assembly of Taibaiella sp.</title>
        <authorList>
            <person name="Chhetri G."/>
        </authorList>
    </citation>
    <scope>NUCLEOTIDE SEQUENCE [LARGE SCALE GENOMIC DNA]</scope>
    <source>
        <strain evidence="2 3">KVB11</strain>
    </source>
</reference>